<organism evidence="1 2">
    <name type="scientific">Tagetes erecta</name>
    <name type="common">African marigold</name>
    <dbReference type="NCBI Taxonomy" id="13708"/>
    <lineage>
        <taxon>Eukaryota</taxon>
        <taxon>Viridiplantae</taxon>
        <taxon>Streptophyta</taxon>
        <taxon>Embryophyta</taxon>
        <taxon>Tracheophyta</taxon>
        <taxon>Spermatophyta</taxon>
        <taxon>Magnoliopsida</taxon>
        <taxon>eudicotyledons</taxon>
        <taxon>Gunneridae</taxon>
        <taxon>Pentapetalae</taxon>
        <taxon>asterids</taxon>
        <taxon>campanulids</taxon>
        <taxon>Asterales</taxon>
        <taxon>Asteraceae</taxon>
        <taxon>Asteroideae</taxon>
        <taxon>Heliantheae alliance</taxon>
        <taxon>Tageteae</taxon>
        <taxon>Tagetes</taxon>
    </lineage>
</organism>
<evidence type="ECO:0000313" key="2">
    <source>
        <dbReference type="Proteomes" id="UP001229421"/>
    </source>
</evidence>
<keyword evidence="2" id="KW-1185">Reference proteome</keyword>
<name>A0AAD8K9I1_TARER</name>
<sequence length="68" mass="8077">MNHYVLPQLCTFVVDPFCFIGVNITFHPWVYYLFDPLNSILAYCTNRIDTLFEKSLCTFADVYKFCHK</sequence>
<reference evidence="1" key="1">
    <citation type="journal article" date="2023" name="bioRxiv">
        <title>Improved chromosome-level genome assembly for marigold (Tagetes erecta).</title>
        <authorList>
            <person name="Jiang F."/>
            <person name="Yuan L."/>
            <person name="Wang S."/>
            <person name="Wang H."/>
            <person name="Xu D."/>
            <person name="Wang A."/>
            <person name="Fan W."/>
        </authorList>
    </citation>
    <scope>NUCLEOTIDE SEQUENCE</scope>
    <source>
        <strain evidence="1">WSJ</strain>
        <tissue evidence="1">Leaf</tissue>
    </source>
</reference>
<evidence type="ECO:0000313" key="1">
    <source>
        <dbReference type="EMBL" id="KAK1418794.1"/>
    </source>
</evidence>
<protein>
    <submittedName>
        <fullName evidence="1">Uncharacterized protein</fullName>
    </submittedName>
</protein>
<dbReference type="Proteomes" id="UP001229421">
    <property type="component" value="Unassembled WGS sequence"/>
</dbReference>
<proteinExistence type="predicted"/>
<dbReference type="AlphaFoldDB" id="A0AAD8K9I1"/>
<gene>
    <name evidence="1" type="ORF">QVD17_27941</name>
</gene>
<dbReference type="EMBL" id="JAUHHV010000007">
    <property type="protein sequence ID" value="KAK1418794.1"/>
    <property type="molecule type" value="Genomic_DNA"/>
</dbReference>
<comment type="caution">
    <text evidence="1">The sequence shown here is derived from an EMBL/GenBank/DDBJ whole genome shotgun (WGS) entry which is preliminary data.</text>
</comment>
<accession>A0AAD8K9I1</accession>